<evidence type="ECO:0000313" key="4">
    <source>
        <dbReference type="Proteomes" id="UP001217089"/>
    </source>
</evidence>
<dbReference type="PANTHER" id="PTHR48051">
    <property type="match status" value="1"/>
</dbReference>
<name>A0ABQ9EUX9_TEGGR</name>
<comment type="caution">
    <text evidence="3">The sequence shown here is derived from an EMBL/GenBank/DDBJ whole genome shotgun (WGS) entry which is preliminary data.</text>
</comment>
<accession>A0ABQ9EUX9</accession>
<gene>
    <name evidence="3" type="ORF">KUTeg_013866</name>
</gene>
<dbReference type="Gene3D" id="3.80.10.10">
    <property type="entry name" value="Ribonuclease Inhibitor"/>
    <property type="match status" value="1"/>
</dbReference>
<dbReference type="SUPFAM" id="SSF52058">
    <property type="entry name" value="L domain-like"/>
    <property type="match status" value="1"/>
</dbReference>
<dbReference type="EMBL" id="JARBDR010000657">
    <property type="protein sequence ID" value="KAJ8308992.1"/>
    <property type="molecule type" value="Genomic_DNA"/>
</dbReference>
<evidence type="ECO:0000256" key="1">
    <source>
        <dbReference type="ARBA" id="ARBA00022614"/>
    </source>
</evidence>
<protein>
    <submittedName>
        <fullName evidence="3">Uncharacterized protein</fullName>
    </submittedName>
</protein>
<keyword evidence="2" id="KW-0677">Repeat</keyword>
<keyword evidence="4" id="KW-1185">Reference proteome</keyword>
<dbReference type="Proteomes" id="UP001217089">
    <property type="component" value="Unassembled WGS sequence"/>
</dbReference>
<dbReference type="InterPro" id="IPR032675">
    <property type="entry name" value="LRR_dom_sf"/>
</dbReference>
<reference evidence="3 4" key="1">
    <citation type="submission" date="2022-12" db="EMBL/GenBank/DDBJ databases">
        <title>Chromosome-level genome of Tegillarca granosa.</title>
        <authorList>
            <person name="Kim J."/>
        </authorList>
    </citation>
    <scope>NUCLEOTIDE SEQUENCE [LARGE SCALE GENOMIC DNA]</scope>
    <source>
        <strain evidence="3">Teg-2019</strain>
        <tissue evidence="3">Adductor muscle</tissue>
    </source>
</reference>
<sequence length="263" mass="30136">MAEIFYGFELLLFKKFSAYPEEWLDLKRRLLEKVGENGTDIPSPEDLGIFDCPSIKFLSLKYNCLDSLPADIGRMKRLEYLALTNNKLQVQSLPYTLTFCKKLRTLLLDNNLLDALPGFLLKMSTIKTVHRHGNHNYFKSTFMWYHTDVDYRIIPVWANSSPPLKNPHSLQFWAAKTLIGLKVDFYSDPSVAVCAKALEVPARMEQIAAAKRLDEQYEEYVLECQKMFQSVNSTSTICSCVSTTQTDEITESEESLTSRCIIS</sequence>
<evidence type="ECO:0000313" key="3">
    <source>
        <dbReference type="EMBL" id="KAJ8308992.1"/>
    </source>
</evidence>
<proteinExistence type="predicted"/>
<dbReference type="PANTHER" id="PTHR48051:SF1">
    <property type="entry name" value="RAS SUPPRESSOR PROTEIN 1"/>
    <property type="match status" value="1"/>
</dbReference>
<keyword evidence="1" id="KW-0433">Leucine-rich repeat</keyword>
<dbReference type="InterPro" id="IPR050216">
    <property type="entry name" value="LRR_domain-containing"/>
</dbReference>
<evidence type="ECO:0000256" key="2">
    <source>
        <dbReference type="ARBA" id="ARBA00022737"/>
    </source>
</evidence>
<organism evidence="3 4">
    <name type="scientific">Tegillarca granosa</name>
    <name type="common">Malaysian cockle</name>
    <name type="synonym">Anadara granosa</name>
    <dbReference type="NCBI Taxonomy" id="220873"/>
    <lineage>
        <taxon>Eukaryota</taxon>
        <taxon>Metazoa</taxon>
        <taxon>Spiralia</taxon>
        <taxon>Lophotrochozoa</taxon>
        <taxon>Mollusca</taxon>
        <taxon>Bivalvia</taxon>
        <taxon>Autobranchia</taxon>
        <taxon>Pteriomorphia</taxon>
        <taxon>Arcoida</taxon>
        <taxon>Arcoidea</taxon>
        <taxon>Arcidae</taxon>
        <taxon>Tegillarca</taxon>
    </lineage>
</organism>